<dbReference type="InterPro" id="IPR038404">
    <property type="entry name" value="TRAP_DctP_sf"/>
</dbReference>
<keyword evidence="5" id="KW-1185">Reference proteome</keyword>
<dbReference type="PANTHER" id="PTHR33376">
    <property type="match status" value="1"/>
</dbReference>
<comment type="subcellular location">
    <subcellularLocation>
        <location evidence="1">Periplasm</location>
    </subcellularLocation>
</comment>
<sequence>MAPLISDCYRDCIIAIYFATQISRIRKQEEISSSWWEKKDREDLMKHRLFTAALICAMTAAAPSLAADFTMKIASPAPLNDKDALSAWFTAFEAGVETRSEGRIDVQLFPGGQLGPIPATVEGVAMGTIEVTVPIIGFLSSLDPRFQVLDAPGLFDDEHHAMATLSDPSVRAMLSGFGARSHVEPLVVLTSGQSVVVSDAPIAGAADLAGVKLRTGGATPLLNEPMAAIGASPVAMSLGEALPGIQTGTIDAANINMPVAIGFKFADVAPNASYLPGSFTIVSAVVSKDFLGLIGPDLEAIVREEAERAKEAYAQKLDSGAAFFEGLWTQHGGQLTVFTEAERASYLAVMNQTVQEIIATDDQLQSDYGVLKTAADAARQ</sequence>
<dbReference type="AlphaFoldDB" id="A0A2M8J709"/>
<protein>
    <recommendedName>
        <fullName evidence="6">C4-dicarboxylate ABC transporter substrate-binding protein</fullName>
    </recommendedName>
</protein>
<dbReference type="PANTHER" id="PTHR33376:SF5">
    <property type="entry name" value="EXTRACYTOPLASMIC SOLUTE RECEPTOR PROTEIN"/>
    <property type="match status" value="1"/>
</dbReference>
<keyword evidence="3" id="KW-0574">Periplasm</keyword>
<dbReference type="Gene3D" id="3.40.190.170">
    <property type="entry name" value="Bacterial extracellular solute-binding protein, family 7"/>
    <property type="match status" value="1"/>
</dbReference>
<reference evidence="4 5" key="1">
    <citation type="journal article" date="2018" name="Int. J. Syst. Evol. Microbiol.">
        <title>Pseudooceanicola lipolyticus sp. nov., a marine alphaproteobacterium, reclassification of Oceanicola flagellatus as Pseudooceanicola flagellatus comb. nov. and emended description of the genus Pseudooceanicola.</title>
        <authorList>
            <person name="Huang M.-M."/>
            <person name="Guo L.-L."/>
            <person name="Wu Y.-H."/>
            <person name="Lai Q.-L."/>
            <person name="Shao Z.-Z."/>
            <person name="Wang C.-S."/>
            <person name="Wu M."/>
            <person name="Xu X.-W."/>
        </authorList>
    </citation>
    <scope>NUCLEOTIDE SEQUENCE [LARGE SCALE GENOMIC DNA]</scope>
    <source>
        <strain evidence="4 5">157</strain>
    </source>
</reference>
<evidence type="ECO:0000256" key="2">
    <source>
        <dbReference type="ARBA" id="ARBA00022729"/>
    </source>
</evidence>
<dbReference type="InterPro" id="IPR018389">
    <property type="entry name" value="DctP_fam"/>
</dbReference>
<dbReference type="Pfam" id="PF03480">
    <property type="entry name" value="DctP"/>
    <property type="match status" value="1"/>
</dbReference>
<dbReference type="CDD" id="cd13603">
    <property type="entry name" value="PBP2_TRAP_Siap_TeaA_like"/>
    <property type="match status" value="1"/>
</dbReference>
<keyword evidence="2" id="KW-0732">Signal</keyword>
<dbReference type="Proteomes" id="UP000231553">
    <property type="component" value="Unassembled WGS sequence"/>
</dbReference>
<accession>A0A2M8J709</accession>
<dbReference type="NCBIfam" id="NF037995">
    <property type="entry name" value="TRAP_S1"/>
    <property type="match status" value="1"/>
</dbReference>
<dbReference type="EMBL" id="PGTB01000001">
    <property type="protein sequence ID" value="PJE38561.1"/>
    <property type="molecule type" value="Genomic_DNA"/>
</dbReference>
<name>A0A2M8J709_9RHOB</name>
<proteinExistence type="predicted"/>
<dbReference type="OrthoDB" id="7822595at2"/>
<comment type="caution">
    <text evidence="4">The sequence shown here is derived from an EMBL/GenBank/DDBJ whole genome shotgun (WGS) entry which is preliminary data.</text>
</comment>
<dbReference type="GO" id="GO:0055085">
    <property type="term" value="P:transmembrane transport"/>
    <property type="evidence" value="ECO:0007669"/>
    <property type="project" value="InterPro"/>
</dbReference>
<evidence type="ECO:0008006" key="6">
    <source>
        <dbReference type="Google" id="ProtNLM"/>
    </source>
</evidence>
<dbReference type="GO" id="GO:0042597">
    <property type="term" value="C:periplasmic space"/>
    <property type="evidence" value="ECO:0007669"/>
    <property type="project" value="UniProtKB-SubCell"/>
</dbReference>
<evidence type="ECO:0000256" key="3">
    <source>
        <dbReference type="ARBA" id="ARBA00022764"/>
    </source>
</evidence>
<evidence type="ECO:0000256" key="1">
    <source>
        <dbReference type="ARBA" id="ARBA00004418"/>
    </source>
</evidence>
<evidence type="ECO:0000313" key="4">
    <source>
        <dbReference type="EMBL" id="PJE38561.1"/>
    </source>
</evidence>
<evidence type="ECO:0000313" key="5">
    <source>
        <dbReference type="Proteomes" id="UP000231553"/>
    </source>
</evidence>
<gene>
    <name evidence="4" type="ORF">CVM52_00075</name>
</gene>
<organism evidence="4 5">
    <name type="scientific">Pseudooceanicola lipolyticus</name>
    <dbReference type="NCBI Taxonomy" id="2029104"/>
    <lineage>
        <taxon>Bacteria</taxon>
        <taxon>Pseudomonadati</taxon>
        <taxon>Pseudomonadota</taxon>
        <taxon>Alphaproteobacteria</taxon>
        <taxon>Rhodobacterales</taxon>
        <taxon>Paracoccaceae</taxon>
        <taxon>Pseudooceanicola</taxon>
    </lineage>
</organism>